<dbReference type="STRING" id="1244108.SAMN05444004_10579"/>
<evidence type="ECO:0000313" key="2">
    <source>
        <dbReference type="EMBL" id="SDZ02443.1"/>
    </source>
</evidence>
<protein>
    <submittedName>
        <fullName evidence="2">Histidine phosphatase superfamily (Branch 1)</fullName>
    </submittedName>
</protein>
<dbReference type="Proteomes" id="UP000198914">
    <property type="component" value="Unassembled WGS sequence"/>
</dbReference>
<dbReference type="SUPFAM" id="SSF53254">
    <property type="entry name" value="Phosphoglycerate mutase-like"/>
    <property type="match status" value="1"/>
</dbReference>
<dbReference type="InterPro" id="IPR029033">
    <property type="entry name" value="His_PPase_superfam"/>
</dbReference>
<gene>
    <name evidence="2" type="ORF">SAMN05444004_10579</name>
</gene>
<name>A0A1H3PN28_9RHOB</name>
<reference evidence="3" key="1">
    <citation type="submission" date="2016-10" db="EMBL/GenBank/DDBJ databases">
        <authorList>
            <person name="Varghese N."/>
            <person name="Submissions S."/>
        </authorList>
    </citation>
    <scope>NUCLEOTIDE SEQUENCE [LARGE SCALE GENOMIC DNA]</scope>
    <source>
        <strain evidence="3">DSM 100420</strain>
    </source>
</reference>
<keyword evidence="1" id="KW-0732">Signal</keyword>
<accession>A0A1H3PN28</accession>
<dbReference type="CDD" id="cd07067">
    <property type="entry name" value="HP_PGM_like"/>
    <property type="match status" value="1"/>
</dbReference>
<evidence type="ECO:0000256" key="1">
    <source>
        <dbReference type="SAM" id="SignalP"/>
    </source>
</evidence>
<dbReference type="EMBL" id="FNPX01000005">
    <property type="protein sequence ID" value="SDZ02443.1"/>
    <property type="molecule type" value="Genomic_DNA"/>
</dbReference>
<sequence length="259" mass="28861">MVMLKFVIFCATAIASPLWAQVTSEDFVRDVYGQITRALDLSGEMTATMPADTSDEPIAEILRFEPWQMLDDLFRDDIVLLMRHGPTDWSKRDATDVAPTDCGNQRVMTALGQRQMQELGTLLVANDMTPGRIVASEWCRNQQTLAAMLTGMDRVDPFMMRGVPVETFSEANLLLSLQGAPNVTALRELISSWDGGDGMGPMLVITHYTNIEELTEFSVYEGEILVIDPRRDNRVLGYLRLKSSGPDVGHFDPEVVKAD</sequence>
<evidence type="ECO:0000313" key="3">
    <source>
        <dbReference type="Proteomes" id="UP000198914"/>
    </source>
</evidence>
<dbReference type="OrthoDB" id="2237472at2"/>
<dbReference type="Gene3D" id="3.40.50.1240">
    <property type="entry name" value="Phosphoglycerate mutase-like"/>
    <property type="match status" value="1"/>
</dbReference>
<dbReference type="InterPro" id="IPR013078">
    <property type="entry name" value="His_Pase_superF_clade-1"/>
</dbReference>
<organism evidence="2 3">
    <name type="scientific">Jannaschia faecimaris</name>
    <dbReference type="NCBI Taxonomy" id="1244108"/>
    <lineage>
        <taxon>Bacteria</taxon>
        <taxon>Pseudomonadati</taxon>
        <taxon>Pseudomonadota</taxon>
        <taxon>Alphaproteobacteria</taxon>
        <taxon>Rhodobacterales</taxon>
        <taxon>Roseobacteraceae</taxon>
        <taxon>Jannaschia</taxon>
    </lineage>
</organism>
<keyword evidence="3" id="KW-1185">Reference proteome</keyword>
<dbReference type="Pfam" id="PF00300">
    <property type="entry name" value="His_Phos_1"/>
    <property type="match status" value="1"/>
</dbReference>
<dbReference type="AlphaFoldDB" id="A0A1H3PN28"/>
<proteinExistence type="predicted"/>
<feature type="signal peptide" evidence="1">
    <location>
        <begin position="1"/>
        <end position="20"/>
    </location>
</feature>
<feature type="chain" id="PRO_5011679246" evidence="1">
    <location>
        <begin position="21"/>
        <end position="259"/>
    </location>
</feature>